<keyword evidence="2" id="KW-1185">Reference proteome</keyword>
<evidence type="ECO:0000313" key="1">
    <source>
        <dbReference type="EMBL" id="KDR15333.1"/>
    </source>
</evidence>
<accession>A0A067R0B2</accession>
<evidence type="ECO:0000313" key="2">
    <source>
        <dbReference type="Proteomes" id="UP000027135"/>
    </source>
</evidence>
<reference evidence="1 2" key="1">
    <citation type="journal article" date="2014" name="Nat. Commun.">
        <title>Molecular traces of alternative social organization in a termite genome.</title>
        <authorList>
            <person name="Terrapon N."/>
            <person name="Li C."/>
            <person name="Robertson H.M."/>
            <person name="Ji L."/>
            <person name="Meng X."/>
            <person name="Booth W."/>
            <person name="Chen Z."/>
            <person name="Childers C.P."/>
            <person name="Glastad K.M."/>
            <person name="Gokhale K."/>
            <person name="Gowin J."/>
            <person name="Gronenberg W."/>
            <person name="Hermansen R.A."/>
            <person name="Hu H."/>
            <person name="Hunt B.G."/>
            <person name="Huylmans A.K."/>
            <person name="Khalil S.M."/>
            <person name="Mitchell R.D."/>
            <person name="Munoz-Torres M.C."/>
            <person name="Mustard J.A."/>
            <person name="Pan H."/>
            <person name="Reese J.T."/>
            <person name="Scharf M.E."/>
            <person name="Sun F."/>
            <person name="Vogel H."/>
            <person name="Xiao J."/>
            <person name="Yang W."/>
            <person name="Yang Z."/>
            <person name="Yang Z."/>
            <person name="Zhou J."/>
            <person name="Zhu J."/>
            <person name="Brent C.S."/>
            <person name="Elsik C.G."/>
            <person name="Goodisman M.A."/>
            <person name="Liberles D.A."/>
            <person name="Roe R.M."/>
            <person name="Vargo E.L."/>
            <person name="Vilcinskas A."/>
            <person name="Wang J."/>
            <person name="Bornberg-Bauer E."/>
            <person name="Korb J."/>
            <person name="Zhang G."/>
            <person name="Liebig J."/>
        </authorList>
    </citation>
    <scope>NUCLEOTIDE SEQUENCE [LARGE SCALE GENOMIC DNA]</scope>
    <source>
        <tissue evidence="1">Whole organism</tissue>
    </source>
</reference>
<gene>
    <name evidence="1" type="ORF">L798_10485</name>
</gene>
<organism evidence="1 2">
    <name type="scientific">Zootermopsis nevadensis</name>
    <name type="common">Dampwood termite</name>
    <dbReference type="NCBI Taxonomy" id="136037"/>
    <lineage>
        <taxon>Eukaryota</taxon>
        <taxon>Metazoa</taxon>
        <taxon>Ecdysozoa</taxon>
        <taxon>Arthropoda</taxon>
        <taxon>Hexapoda</taxon>
        <taxon>Insecta</taxon>
        <taxon>Pterygota</taxon>
        <taxon>Neoptera</taxon>
        <taxon>Polyneoptera</taxon>
        <taxon>Dictyoptera</taxon>
        <taxon>Blattodea</taxon>
        <taxon>Blattoidea</taxon>
        <taxon>Termitoidae</taxon>
        <taxon>Termopsidae</taxon>
        <taxon>Zootermopsis</taxon>
    </lineage>
</organism>
<sequence length="173" mass="19881">MKLQEKARCLDWFIEKKSVTQVQRRFRTTYHNTIDTNSLRRPEVFCTRKVHRVQRTWMELEYRLDIVTQNNTKNSVTLPVSVLLVLHGGEEERCNRVSNGNEVLGCTQMDRSKMMKSAGRMRYLTPAPPLQSLACCLSAQLSVVSERLQRTDGEHTPCLGASGLSCCQHCFLF</sequence>
<proteinExistence type="predicted"/>
<evidence type="ECO:0008006" key="3">
    <source>
        <dbReference type="Google" id="ProtNLM"/>
    </source>
</evidence>
<protein>
    <recommendedName>
        <fullName evidence="3">DUF4817 domain-containing protein</fullName>
    </recommendedName>
</protein>
<dbReference type="EMBL" id="KK852830">
    <property type="protein sequence ID" value="KDR15333.1"/>
    <property type="molecule type" value="Genomic_DNA"/>
</dbReference>
<name>A0A067R0B2_ZOONE</name>
<dbReference type="InParanoid" id="A0A067R0B2"/>
<dbReference type="AlphaFoldDB" id="A0A067R0B2"/>
<dbReference type="Proteomes" id="UP000027135">
    <property type="component" value="Unassembled WGS sequence"/>
</dbReference>